<protein>
    <submittedName>
        <fullName evidence="2">Uncharacterized protein</fullName>
    </submittedName>
</protein>
<dbReference type="EMBL" id="CP050855">
    <property type="protein sequence ID" value="QLH63684.1"/>
    <property type="molecule type" value="Genomic_DNA"/>
</dbReference>
<dbReference type="STRING" id="138074.SYMBAF_90300"/>
<gene>
    <name evidence="2" type="ORF">SYMBAF_13100</name>
</gene>
<evidence type="ECO:0000313" key="3">
    <source>
        <dbReference type="Proteomes" id="UP000042738"/>
    </source>
</evidence>
<evidence type="ECO:0000313" key="2">
    <source>
        <dbReference type="EMBL" id="QLH63684.1"/>
    </source>
</evidence>
<reference evidence="2 3" key="1">
    <citation type="journal article" date="2014" name="Genome Announc.">
        <title>Whole-Genome Sequence of Serratia symbiotica Strain CWBI-2.3T, a Free-Living Symbiont of the Black Bean Aphid Aphis fabae.</title>
        <authorList>
            <person name="Foray V."/>
            <person name="Grigorescu A.S."/>
            <person name="Sabri A."/>
            <person name="Haubruge E."/>
            <person name="Lognay G."/>
            <person name="Francis F."/>
            <person name="Fauconnier M.L."/>
            <person name="Hance T."/>
            <person name="Thonart P."/>
        </authorList>
    </citation>
    <scope>NUCLEOTIDE SEQUENCE [LARGE SCALE GENOMIC DNA]</scope>
    <source>
        <strain evidence="2">CWBI-2.3</strain>
    </source>
</reference>
<accession>A0A068ZDS1</accession>
<dbReference type="Proteomes" id="UP000042738">
    <property type="component" value="Chromosome"/>
</dbReference>
<dbReference type="RefSeq" id="WP_040267061.1">
    <property type="nucleotide sequence ID" value="NZ_CAXKXZ010000042.1"/>
</dbReference>
<evidence type="ECO:0000256" key="1">
    <source>
        <dbReference type="SAM" id="MobiDB-lite"/>
    </source>
</evidence>
<sequence>MLAINPIHSSAPDHQIDEPHQPYRPALKYKDNSQVVSTALQEAREAANLLVEKLRKKRAEACTPVPLALPMITLDGMPPGACLSELGDMALEGMQEALPLVTVALLDMSPVLEKASARHQRLSNAFPSHADATAQSGSMPRELLSAEPGRLKRDNGVREIACEPSVLGTDRESSLLSAAFATADKAVVMFSADVLLPMVSINGLVLDSKGETQVIPTDPLLTPARLSDESTWMVHVGQHKASDIMPPLLVAQTVSSVAENSITPEHAVFSYAQALPTALSESTLAEGPKAHMTGGRTLSYTFSQWRNSPTVTFELSASDSLIAMTDSAEVQQALLESQHWLMTESELHFRERQHREKRQSSDQEEA</sequence>
<feature type="region of interest" description="Disordered" evidence="1">
    <location>
        <begin position="1"/>
        <end position="22"/>
    </location>
</feature>
<name>A0A068ZDS1_9GAMM</name>
<organism evidence="2 3">
    <name type="scientific">Serratia symbiotica</name>
    <dbReference type="NCBI Taxonomy" id="138074"/>
    <lineage>
        <taxon>Bacteria</taxon>
        <taxon>Pseudomonadati</taxon>
        <taxon>Pseudomonadota</taxon>
        <taxon>Gammaproteobacteria</taxon>
        <taxon>Enterobacterales</taxon>
        <taxon>Yersiniaceae</taxon>
        <taxon>Serratia</taxon>
    </lineage>
</organism>
<dbReference type="AlphaFoldDB" id="A0A068ZDS1"/>
<feature type="region of interest" description="Disordered" evidence="1">
    <location>
        <begin position="346"/>
        <end position="366"/>
    </location>
</feature>
<dbReference type="GeneID" id="93737424"/>
<proteinExistence type="predicted"/>